<dbReference type="STRING" id="243090.RB4218"/>
<evidence type="ECO:0000256" key="1">
    <source>
        <dbReference type="SAM" id="MobiDB-lite"/>
    </source>
</evidence>
<dbReference type="AlphaFoldDB" id="Q7USZ2"/>
<feature type="compositionally biased region" description="Basic and acidic residues" evidence="1">
    <location>
        <begin position="35"/>
        <end position="50"/>
    </location>
</feature>
<feature type="compositionally biased region" description="Polar residues" evidence="1">
    <location>
        <begin position="75"/>
        <end position="93"/>
    </location>
</feature>
<accession>Q7USZ2</accession>
<name>Q7USZ2_RHOBA</name>
<evidence type="ECO:0000313" key="3">
    <source>
        <dbReference type="Proteomes" id="UP000001025"/>
    </source>
</evidence>
<protein>
    <submittedName>
        <fullName evidence="2">Uncharacterized protein</fullName>
    </submittedName>
</protein>
<dbReference type="KEGG" id="rba:RB4218"/>
<gene>
    <name evidence="2" type="ordered locus">RB4218</name>
</gene>
<feature type="compositionally biased region" description="Polar residues" evidence="1">
    <location>
        <begin position="51"/>
        <end position="61"/>
    </location>
</feature>
<organism evidence="2 3">
    <name type="scientific">Rhodopirellula baltica (strain DSM 10527 / NCIMB 13988 / SH1)</name>
    <dbReference type="NCBI Taxonomy" id="243090"/>
    <lineage>
        <taxon>Bacteria</taxon>
        <taxon>Pseudomonadati</taxon>
        <taxon>Planctomycetota</taxon>
        <taxon>Planctomycetia</taxon>
        <taxon>Pirellulales</taxon>
        <taxon>Pirellulaceae</taxon>
        <taxon>Rhodopirellula</taxon>
    </lineage>
</organism>
<dbReference type="HOGENOM" id="CLU_2131549_0_0_0"/>
<proteinExistence type="predicted"/>
<reference evidence="2 3" key="1">
    <citation type="journal article" date="2003" name="Proc. Natl. Acad. Sci. U.S.A.">
        <title>Complete genome sequence of the marine planctomycete Pirellula sp. strain 1.</title>
        <authorList>
            <person name="Gloeckner F.O."/>
            <person name="Kube M."/>
            <person name="Bauer M."/>
            <person name="Teeling H."/>
            <person name="Lombardot T."/>
            <person name="Ludwig W."/>
            <person name="Gade D."/>
            <person name="Beck A."/>
            <person name="Borzym K."/>
            <person name="Heitmann K."/>
            <person name="Rabus R."/>
            <person name="Schlesner H."/>
            <person name="Amann R."/>
            <person name="Reinhardt R."/>
        </authorList>
    </citation>
    <scope>NUCLEOTIDE SEQUENCE [LARGE SCALE GENOMIC DNA]</scope>
    <source>
        <strain evidence="3">DSM 10527 / NCIMB 13988 / SH1</strain>
    </source>
</reference>
<sequence length="113" mass="12284">MLVSSPLLSFVRVRVPLLAIGGLVDVQSDTGHAIESKVRNKRSERWRESTENAITRNTQKPPSALNGEKVDKPENFSSTGNQRKRGFSSQLKASINPIVIPKVGGSSPLSHPP</sequence>
<evidence type="ECO:0000313" key="2">
    <source>
        <dbReference type="EMBL" id="CAD73650.1"/>
    </source>
</evidence>
<dbReference type="InParanoid" id="Q7USZ2"/>
<dbReference type="EMBL" id="BX294140">
    <property type="protein sequence ID" value="CAD73650.1"/>
    <property type="molecule type" value="Genomic_DNA"/>
</dbReference>
<dbReference type="EnsemblBacteria" id="CAD73650">
    <property type="protein sequence ID" value="CAD73650"/>
    <property type="gene ID" value="RB4218"/>
</dbReference>
<dbReference type="Proteomes" id="UP000001025">
    <property type="component" value="Chromosome"/>
</dbReference>
<keyword evidence="3" id="KW-1185">Reference proteome</keyword>
<feature type="region of interest" description="Disordered" evidence="1">
    <location>
        <begin position="35"/>
        <end position="93"/>
    </location>
</feature>